<accession>A0ABT1NJU4</accession>
<evidence type="ECO:0000313" key="1">
    <source>
        <dbReference type="EMBL" id="MCQ1530418.1"/>
    </source>
</evidence>
<keyword evidence="2" id="KW-1185">Reference proteome</keyword>
<sequence length="349" mass="39856">MKTYYNSSSWGNEKGKGLCGVQQKVNWKFEHAGARRFIPVIYRFSKGIVFDVITLLDEAKLREFFEKYEAIEETLTPLQQRCAKQEHPYQSITVREIWINGEQAKGGYSSSSAVSIPWARQDEELIPVRKAYSSILKDRTCFACERFCVPYPEAGSKVQKLLRFFRLSRVKSIKLSTWPVQWFSPLDIHFEIPDKESTREVCFVHPGTGITHTLYFQDSEFVEIPMDQDKSRSLYTVQATYEIDPALPQGDSLQFNSSIQYAEPPEDRFSPDAASSIGIIGGACGPTAIFLAGNDRKKTIPRGLHGLPLHSCFSVPSFYKEDNLHFILEGINIKKHDEKEYSFPQRIIG</sequence>
<reference evidence="1 2" key="1">
    <citation type="submission" date="2021-10" db="EMBL/GenBank/DDBJ databases">
        <title>Lutispora strain m25 sp. nov., a thermophilic, non-spore-forming bacterium isolated from a lab-scale methanogenic bioreactor digesting anaerobic sludge.</title>
        <authorList>
            <person name="El Houari A."/>
            <person name="Mcdonald J."/>
        </authorList>
    </citation>
    <scope>NUCLEOTIDE SEQUENCE [LARGE SCALE GENOMIC DNA]</scope>
    <source>
        <strain evidence="2">m25</strain>
    </source>
</reference>
<evidence type="ECO:0000313" key="2">
    <source>
        <dbReference type="Proteomes" id="UP001651880"/>
    </source>
</evidence>
<gene>
    <name evidence="1" type="ORF">LJD61_12765</name>
</gene>
<dbReference type="Proteomes" id="UP001651880">
    <property type="component" value="Unassembled WGS sequence"/>
</dbReference>
<name>A0ABT1NJU4_9FIRM</name>
<comment type="caution">
    <text evidence="1">The sequence shown here is derived from an EMBL/GenBank/DDBJ whole genome shotgun (WGS) entry which is preliminary data.</text>
</comment>
<organism evidence="1 2">
    <name type="scientific">Lutispora saccharofermentans</name>
    <dbReference type="NCBI Taxonomy" id="3024236"/>
    <lineage>
        <taxon>Bacteria</taxon>
        <taxon>Bacillati</taxon>
        <taxon>Bacillota</taxon>
        <taxon>Clostridia</taxon>
        <taxon>Lutisporales</taxon>
        <taxon>Lutisporaceae</taxon>
        <taxon>Lutispora</taxon>
    </lineage>
</organism>
<protein>
    <submittedName>
        <fullName evidence="1">Sodium ion-translocating decarboxylase subunit beta</fullName>
    </submittedName>
</protein>
<proteinExistence type="predicted"/>
<dbReference type="EMBL" id="JAJEKE010000011">
    <property type="protein sequence ID" value="MCQ1530418.1"/>
    <property type="molecule type" value="Genomic_DNA"/>
</dbReference>
<dbReference type="RefSeq" id="WP_255227939.1">
    <property type="nucleotide sequence ID" value="NZ_JAJEKE010000011.1"/>
</dbReference>